<evidence type="ECO:0000313" key="3">
    <source>
        <dbReference type="Proteomes" id="UP000829196"/>
    </source>
</evidence>
<dbReference type="Proteomes" id="UP000829196">
    <property type="component" value="Unassembled WGS sequence"/>
</dbReference>
<reference evidence="2" key="1">
    <citation type="journal article" date="2022" name="Front. Genet.">
        <title>Chromosome-Scale Assembly of the Dendrobium nobile Genome Provides Insights Into the Molecular Mechanism of the Biosynthesis of the Medicinal Active Ingredient of Dendrobium.</title>
        <authorList>
            <person name="Xu Q."/>
            <person name="Niu S.-C."/>
            <person name="Li K.-L."/>
            <person name="Zheng P.-J."/>
            <person name="Zhang X.-J."/>
            <person name="Jia Y."/>
            <person name="Liu Y."/>
            <person name="Niu Y.-X."/>
            <person name="Yu L.-H."/>
            <person name="Chen D.-F."/>
            <person name="Zhang G.-Q."/>
        </authorList>
    </citation>
    <scope>NUCLEOTIDE SEQUENCE</scope>
    <source>
        <tissue evidence="2">Leaf</tissue>
    </source>
</reference>
<accession>A0A8T3B255</accession>
<proteinExistence type="predicted"/>
<keyword evidence="3" id="KW-1185">Reference proteome</keyword>
<feature type="region of interest" description="Disordered" evidence="1">
    <location>
        <begin position="24"/>
        <end position="61"/>
    </location>
</feature>
<gene>
    <name evidence="2" type="ORF">KFK09_014444</name>
</gene>
<evidence type="ECO:0000256" key="1">
    <source>
        <dbReference type="SAM" id="MobiDB-lite"/>
    </source>
</evidence>
<evidence type="ECO:0000313" key="2">
    <source>
        <dbReference type="EMBL" id="KAI0503510.1"/>
    </source>
</evidence>
<comment type="caution">
    <text evidence="2">The sequence shown here is derived from an EMBL/GenBank/DDBJ whole genome shotgun (WGS) entry which is preliminary data.</text>
</comment>
<dbReference type="OrthoDB" id="1701242at2759"/>
<dbReference type="AlphaFoldDB" id="A0A8T3B255"/>
<feature type="compositionally biased region" description="Low complexity" evidence="1">
    <location>
        <begin position="41"/>
        <end position="59"/>
    </location>
</feature>
<dbReference type="EMBL" id="JAGYWB010000011">
    <property type="protein sequence ID" value="KAI0503510.1"/>
    <property type="molecule type" value="Genomic_DNA"/>
</dbReference>
<protein>
    <submittedName>
        <fullName evidence="2">Uncharacterized protein</fullName>
    </submittedName>
</protein>
<name>A0A8T3B255_DENNO</name>
<organism evidence="2 3">
    <name type="scientific">Dendrobium nobile</name>
    <name type="common">Orchid</name>
    <dbReference type="NCBI Taxonomy" id="94219"/>
    <lineage>
        <taxon>Eukaryota</taxon>
        <taxon>Viridiplantae</taxon>
        <taxon>Streptophyta</taxon>
        <taxon>Embryophyta</taxon>
        <taxon>Tracheophyta</taxon>
        <taxon>Spermatophyta</taxon>
        <taxon>Magnoliopsida</taxon>
        <taxon>Liliopsida</taxon>
        <taxon>Asparagales</taxon>
        <taxon>Orchidaceae</taxon>
        <taxon>Epidendroideae</taxon>
        <taxon>Malaxideae</taxon>
        <taxon>Dendrobiinae</taxon>
        <taxon>Dendrobium</taxon>
    </lineage>
</organism>
<sequence length="258" mass="28192">MVQQRRGPHVVVRQRRWPQVVVWRNSSGGSPKVRASGSGPAKVRASGSGSAKARSSSGGPEKLRQWFDECEGLKWWSAQTRGPQVVVRRNFDDGLTKLRQWSGKNSGGGPSKATEMEFDQNVRRILSLHGSWVVTGPSKATGMEFDQNVRRILSLHGSWVVTWSRRSFFILFFSSCLDPFSREIRGGFASPVRAGFSNLTTALNRESRIIIKRGRECLQAFPKFLIASPAFHGGRGALPSAGGHPSDLTCLAGGGAEA</sequence>